<dbReference type="AlphaFoldDB" id="A0A1G7B7R9"/>
<keyword evidence="2" id="KW-1185">Reference proteome</keyword>
<sequence>MYGKRLRRIDVGADFAVDGIREPAPLTGRAFDQTAYLSLLTRAQERTPAGLTDPMLTIRTGNDRMLALTPDRITSLVSQAMTWFEIVVATDRAMKDGTAAFAGGIPEDFTDGPQLRDVLSRRQQRAARR</sequence>
<dbReference type="OrthoDB" id="7870359at2"/>
<evidence type="ECO:0000313" key="2">
    <source>
        <dbReference type="Proteomes" id="UP000199344"/>
    </source>
</evidence>
<name>A0A1G7B7R9_9RHOB</name>
<dbReference type="Proteomes" id="UP000199344">
    <property type="component" value="Unassembled WGS sequence"/>
</dbReference>
<evidence type="ECO:0000313" key="1">
    <source>
        <dbReference type="EMBL" id="SDE22880.1"/>
    </source>
</evidence>
<gene>
    <name evidence="1" type="ORF">SAMN05421538_1052</name>
</gene>
<organism evidence="1 2">
    <name type="scientific">Paracoccus isoporae</name>
    <dbReference type="NCBI Taxonomy" id="591205"/>
    <lineage>
        <taxon>Bacteria</taxon>
        <taxon>Pseudomonadati</taxon>
        <taxon>Pseudomonadota</taxon>
        <taxon>Alphaproteobacteria</taxon>
        <taxon>Rhodobacterales</taxon>
        <taxon>Paracoccaceae</taxon>
        <taxon>Paracoccus</taxon>
    </lineage>
</organism>
<dbReference type="RefSeq" id="WP_090523149.1">
    <property type="nucleotide sequence ID" value="NZ_FNAH01000005.1"/>
</dbReference>
<accession>A0A1G7B7R9</accession>
<dbReference type="EMBL" id="FNAH01000005">
    <property type="protein sequence ID" value="SDE22880.1"/>
    <property type="molecule type" value="Genomic_DNA"/>
</dbReference>
<protein>
    <submittedName>
        <fullName evidence="1">Uncharacterized protein</fullName>
    </submittedName>
</protein>
<dbReference type="STRING" id="591205.SAMN05421538_1052"/>
<proteinExistence type="predicted"/>
<reference evidence="1 2" key="1">
    <citation type="submission" date="2016-10" db="EMBL/GenBank/DDBJ databases">
        <authorList>
            <person name="de Groot N.N."/>
        </authorList>
    </citation>
    <scope>NUCLEOTIDE SEQUENCE [LARGE SCALE GENOMIC DNA]</scope>
    <source>
        <strain evidence="1 2">DSM 22220</strain>
    </source>
</reference>